<name>A0A7S9LV41_9RHOB</name>
<keyword evidence="1" id="KW-0472">Membrane</keyword>
<dbReference type="Proteomes" id="UP000594800">
    <property type="component" value="Chromosome"/>
</dbReference>
<evidence type="ECO:0000313" key="3">
    <source>
        <dbReference type="Proteomes" id="UP000594800"/>
    </source>
</evidence>
<proteinExistence type="predicted"/>
<sequence length="437" mass="47884">MSLTALTDHPDRVALSNELHARPFPSLRAPARAAHVAVMSEGGAERDPEADRAHLRALLDRFGAQHPAPGANHWSGPVGRAFLKWERHTEFMTYTLFTDGLGDRPYSGELFAMFPEDWLASAPGTLLTSALVRVEQVADMAEAEARLADGLSDHFSNESLSVSRVVDDAAMIVSDFRMQESGHIRMAVLLAKGIGAQRTGRIVQRLLEIETYKTAALLALPTGREVAAKVIELDKDLSSLVAEMSGHDGEDAETLDRLLAMSAEIERIGADTAFRFGARGAYAAIVNQRIKVMREERVSGRQTFGEFMMRRFEPAMRTCESAERRLVGLAQRTERAANLLRTRVDVGLARQNADLLLSMNNRAAMQLRLQQTVEGLSVVAISYYAVGLVAYVVEPLGASVGLGEGTVLALITPPVVILVWTLLRRMRKRLERGTDAG</sequence>
<feature type="transmembrane region" description="Helical" evidence="1">
    <location>
        <begin position="375"/>
        <end position="393"/>
    </location>
</feature>
<keyword evidence="1" id="KW-1133">Transmembrane helix</keyword>
<protein>
    <submittedName>
        <fullName evidence="2">DUF3422 domain-containing protein</fullName>
    </submittedName>
</protein>
<reference evidence="2 3" key="1">
    <citation type="submission" date="2020-11" db="EMBL/GenBank/DDBJ databases">
        <title>Description of Pontivivens ytuae sp. nov. isolated from deep sea sediment of Mariana Trench.</title>
        <authorList>
            <person name="Wang Z."/>
            <person name="Sun Q.-L."/>
            <person name="Xu X.-D."/>
            <person name="Tang Y.-Z."/>
            <person name="Zhang J."/>
        </authorList>
    </citation>
    <scope>NUCLEOTIDE SEQUENCE [LARGE SCALE GENOMIC DNA]</scope>
    <source>
        <strain evidence="2 3">MT2928</strain>
    </source>
</reference>
<gene>
    <name evidence="2" type="ORF">I0K15_08870</name>
</gene>
<keyword evidence="3" id="KW-1185">Reference proteome</keyword>
<dbReference type="InterPro" id="IPR021830">
    <property type="entry name" value="DUF3422"/>
</dbReference>
<dbReference type="EMBL" id="CP064942">
    <property type="protein sequence ID" value="QPH55814.1"/>
    <property type="molecule type" value="Genomic_DNA"/>
</dbReference>
<dbReference type="RefSeq" id="WP_196105076.1">
    <property type="nucleotide sequence ID" value="NZ_CP064942.1"/>
</dbReference>
<organism evidence="2 3">
    <name type="scientific">Pontivivens ytuae</name>
    <dbReference type="NCBI Taxonomy" id="2789856"/>
    <lineage>
        <taxon>Bacteria</taxon>
        <taxon>Pseudomonadati</taxon>
        <taxon>Pseudomonadota</taxon>
        <taxon>Alphaproteobacteria</taxon>
        <taxon>Rhodobacterales</taxon>
        <taxon>Paracoccaceae</taxon>
        <taxon>Pontivivens</taxon>
    </lineage>
</organism>
<keyword evidence="1" id="KW-0812">Transmembrane</keyword>
<evidence type="ECO:0000313" key="2">
    <source>
        <dbReference type="EMBL" id="QPH55814.1"/>
    </source>
</evidence>
<dbReference type="KEGG" id="poz:I0K15_08870"/>
<dbReference type="AlphaFoldDB" id="A0A7S9LV41"/>
<dbReference type="Pfam" id="PF11902">
    <property type="entry name" value="DUF3422"/>
    <property type="match status" value="1"/>
</dbReference>
<evidence type="ECO:0000256" key="1">
    <source>
        <dbReference type="SAM" id="Phobius"/>
    </source>
</evidence>
<accession>A0A7S9LV41</accession>
<feature type="transmembrane region" description="Helical" evidence="1">
    <location>
        <begin position="405"/>
        <end position="423"/>
    </location>
</feature>